<sequence>MAAGKPESASPVHVFSTTPPSPHTMPMEPMAHDEHEPTSSGSSIDASVGTPACMSPRSPMYSSNDGFLDAPPAITLGPAVPPLPSVVTSGIPPRDGADSTPSPVGSKTSSFFATSQCDTPPPAPRLAPAAPSPLSLSRASSLRARALPNLPSPTQEYDHVETPAELSQLAPLHQSPSLAPTWVPPRPPHADHIEMRLFPDAEHLLGEGRYARVYLASYRHHDDEWESKWRLCAAKRLAADRESQTMGLREAFFLNRLSGPPTGRKGSLTRRSNKGRVFIVKLIAVKEDEEDANVPIMPPSPTPVRKRSSTIYAGGREGPEHTMGHAHSPSLPGALELEKPPSPRRLVLLLEHVPLGSVDRMLRTEPGLVGERLWGRWAREAAEALEWVHSRGVVHADIKPSNILRARTRRPKRELLLPDRRLRPRRVPLPDDHGAGAVPRLAPCRDDAPRAQWHPLGLGGAAASEARGRALSELVALSLRSLLARRARARRRDPEGHQPARPGGTPSPHKRFPSADHTFGSGGSLSAESLSSSPGGIKSWAAWANGARQDAVDKLLDDKGEKGFSPLRRRAGNEIARNASIRSARSVLSNQRSSPESSPESTSRRRAPVQTERPSSAAALRAITDLALDGEDRRKDSYDDRAYADGAPAMHFLGGGRVPDDVRDVLRAMLDPNAAERPSVGDVLAAWDELKVGV</sequence>
<dbReference type="Gene3D" id="1.10.510.10">
    <property type="entry name" value="Transferase(Phosphotransferase) domain 1"/>
    <property type="match status" value="1"/>
</dbReference>
<comment type="caution">
    <text evidence="4">The sequence shown here is derived from an EMBL/GenBank/DDBJ whole genome shotgun (WGS) entry which is preliminary data.</text>
</comment>
<feature type="compositionally biased region" description="Polar residues" evidence="2">
    <location>
        <begin position="580"/>
        <end position="591"/>
    </location>
</feature>
<accession>K1VM13</accession>
<feature type="domain" description="Protein kinase" evidence="3">
    <location>
        <begin position="199"/>
        <end position="691"/>
    </location>
</feature>
<gene>
    <name evidence="4" type="ORF">A1Q2_03839</name>
</gene>
<feature type="region of interest" description="Disordered" evidence="2">
    <location>
        <begin position="417"/>
        <end position="446"/>
    </location>
</feature>
<dbReference type="InterPro" id="IPR000719">
    <property type="entry name" value="Prot_kinase_dom"/>
</dbReference>
<evidence type="ECO:0000313" key="4">
    <source>
        <dbReference type="EMBL" id="EKD01776.1"/>
    </source>
</evidence>
<dbReference type="PROSITE" id="PS50011">
    <property type="entry name" value="PROTEIN_KINASE_DOM"/>
    <property type="match status" value="1"/>
</dbReference>
<evidence type="ECO:0000256" key="1">
    <source>
        <dbReference type="PROSITE-ProRule" id="PRU10141"/>
    </source>
</evidence>
<dbReference type="Proteomes" id="UP000006757">
    <property type="component" value="Unassembled WGS sequence"/>
</dbReference>
<feature type="compositionally biased region" description="Polar residues" evidence="2">
    <location>
        <begin position="99"/>
        <end position="118"/>
    </location>
</feature>
<dbReference type="PROSITE" id="PS00107">
    <property type="entry name" value="PROTEIN_KINASE_ATP"/>
    <property type="match status" value="1"/>
</dbReference>
<feature type="region of interest" description="Disordered" evidence="2">
    <location>
        <begin position="559"/>
        <end position="617"/>
    </location>
</feature>
<feature type="binding site" evidence="1">
    <location>
        <position position="235"/>
    </location>
    <ligand>
        <name>ATP</name>
        <dbReference type="ChEBI" id="CHEBI:30616"/>
    </ligand>
</feature>
<dbReference type="GO" id="GO:0004674">
    <property type="term" value="F:protein serine/threonine kinase activity"/>
    <property type="evidence" value="ECO:0007669"/>
    <property type="project" value="TreeGrafter"/>
</dbReference>
<dbReference type="GO" id="GO:0005524">
    <property type="term" value="F:ATP binding"/>
    <property type="evidence" value="ECO:0007669"/>
    <property type="project" value="UniProtKB-UniRule"/>
</dbReference>
<name>K1VM13_TRIAC</name>
<dbReference type="PANTHER" id="PTHR24359">
    <property type="entry name" value="SERINE/THREONINE-PROTEIN KINASE SBK1"/>
    <property type="match status" value="1"/>
</dbReference>
<dbReference type="EMBL" id="AMBO01000310">
    <property type="protein sequence ID" value="EKD01776.1"/>
    <property type="molecule type" value="Genomic_DNA"/>
</dbReference>
<feature type="region of interest" description="Disordered" evidence="2">
    <location>
        <begin position="1"/>
        <end position="57"/>
    </location>
</feature>
<dbReference type="STRING" id="1220162.K1VM13"/>
<dbReference type="HOGENOM" id="CLU_342145_0_0_1"/>
<keyword evidence="1" id="KW-0067">ATP-binding</keyword>
<dbReference type="InterPro" id="IPR017441">
    <property type="entry name" value="Protein_kinase_ATP_BS"/>
</dbReference>
<dbReference type="PANTHER" id="PTHR24359:SF1">
    <property type="entry name" value="INHIBITOR OF NUCLEAR FACTOR KAPPA-B KINASE EPSILON SUBUNIT HOMOLOG 1-RELATED"/>
    <property type="match status" value="1"/>
</dbReference>
<dbReference type="InParanoid" id="K1VM13"/>
<feature type="region of interest" description="Disordered" evidence="2">
    <location>
        <begin position="487"/>
        <end position="531"/>
    </location>
</feature>
<dbReference type="SUPFAM" id="SSF56112">
    <property type="entry name" value="Protein kinase-like (PK-like)"/>
    <property type="match status" value="1"/>
</dbReference>
<evidence type="ECO:0000256" key="2">
    <source>
        <dbReference type="SAM" id="MobiDB-lite"/>
    </source>
</evidence>
<evidence type="ECO:0000259" key="3">
    <source>
        <dbReference type="PROSITE" id="PS50011"/>
    </source>
</evidence>
<dbReference type="SMART" id="SM00220">
    <property type="entry name" value="S_TKc"/>
    <property type="match status" value="1"/>
</dbReference>
<protein>
    <recommendedName>
        <fullName evidence="3">Protein kinase domain-containing protein</fullName>
    </recommendedName>
</protein>
<keyword evidence="1" id="KW-0547">Nucleotide-binding</keyword>
<dbReference type="Pfam" id="PF00069">
    <property type="entry name" value="Pkinase"/>
    <property type="match status" value="1"/>
</dbReference>
<dbReference type="eggNOG" id="KOG0592">
    <property type="taxonomic scope" value="Eukaryota"/>
</dbReference>
<feature type="region of interest" description="Disordered" evidence="2">
    <location>
        <begin position="88"/>
        <end position="134"/>
    </location>
</feature>
<feature type="region of interest" description="Disordered" evidence="2">
    <location>
        <begin position="293"/>
        <end position="333"/>
    </location>
</feature>
<dbReference type="AlphaFoldDB" id="K1VM13"/>
<reference evidence="4 5" key="1">
    <citation type="journal article" date="2012" name="Eukaryot. Cell">
        <title>Genome sequence of the Trichosporon asahii environmental strain CBS 8904.</title>
        <authorList>
            <person name="Yang R.Y."/>
            <person name="Li H.T."/>
            <person name="Zhu H."/>
            <person name="Zhou G.P."/>
            <person name="Wang M."/>
            <person name="Wang L."/>
        </authorList>
    </citation>
    <scope>NUCLEOTIDE SEQUENCE [LARGE SCALE GENOMIC DNA]</scope>
    <source>
        <strain evidence="4 5">CBS 8904</strain>
    </source>
</reference>
<proteinExistence type="predicted"/>
<dbReference type="OrthoDB" id="4062651at2759"/>
<dbReference type="InterPro" id="IPR011009">
    <property type="entry name" value="Kinase-like_dom_sf"/>
</dbReference>
<feature type="compositionally biased region" description="Low complexity" evidence="2">
    <location>
        <begin position="592"/>
        <end position="601"/>
    </location>
</feature>
<keyword evidence="5" id="KW-1185">Reference proteome</keyword>
<evidence type="ECO:0000313" key="5">
    <source>
        <dbReference type="Proteomes" id="UP000006757"/>
    </source>
</evidence>
<organism evidence="4 5">
    <name type="scientific">Trichosporon asahii var. asahii (strain CBS 8904)</name>
    <name type="common">Yeast</name>
    <dbReference type="NCBI Taxonomy" id="1220162"/>
    <lineage>
        <taxon>Eukaryota</taxon>
        <taxon>Fungi</taxon>
        <taxon>Dikarya</taxon>
        <taxon>Basidiomycota</taxon>
        <taxon>Agaricomycotina</taxon>
        <taxon>Tremellomycetes</taxon>
        <taxon>Trichosporonales</taxon>
        <taxon>Trichosporonaceae</taxon>
        <taxon>Trichosporon</taxon>
    </lineage>
</organism>